<accession>A0A944GXR4</accession>
<evidence type="ECO:0000256" key="5">
    <source>
        <dbReference type="ARBA" id="ARBA00022679"/>
    </source>
</evidence>
<dbReference type="InterPro" id="IPR003964">
    <property type="entry name" value="Carb_kinase"/>
</dbReference>
<keyword evidence="6 9" id="KW-0418">Kinase</keyword>
<dbReference type="CDD" id="cd04235">
    <property type="entry name" value="AAK_CK"/>
    <property type="match status" value="1"/>
</dbReference>
<evidence type="ECO:0000256" key="9">
    <source>
        <dbReference type="PIRNR" id="PIRNR000723"/>
    </source>
</evidence>
<evidence type="ECO:0000259" key="10">
    <source>
        <dbReference type="Pfam" id="PF00696"/>
    </source>
</evidence>
<dbReference type="NCBIfam" id="TIGR00746">
    <property type="entry name" value="arcC"/>
    <property type="match status" value="1"/>
</dbReference>
<dbReference type="PRINTS" id="PR01469">
    <property type="entry name" value="CARBMTKINASE"/>
</dbReference>
<keyword evidence="12" id="KW-1185">Reference proteome</keyword>
<dbReference type="InterPro" id="IPR001048">
    <property type="entry name" value="Asp/Glu/Uridylate_kinase"/>
</dbReference>
<dbReference type="Gene3D" id="3.40.1160.10">
    <property type="entry name" value="Acetylglutamate kinase-like"/>
    <property type="match status" value="1"/>
</dbReference>
<comment type="catalytic activity">
    <reaction evidence="7">
        <text>hydrogencarbonate + NH4(+) + ATP = carbamoyl phosphate + ADP + H2O + H(+)</text>
        <dbReference type="Rhea" id="RHEA:10152"/>
        <dbReference type="ChEBI" id="CHEBI:15377"/>
        <dbReference type="ChEBI" id="CHEBI:15378"/>
        <dbReference type="ChEBI" id="CHEBI:17544"/>
        <dbReference type="ChEBI" id="CHEBI:28938"/>
        <dbReference type="ChEBI" id="CHEBI:30616"/>
        <dbReference type="ChEBI" id="CHEBI:58228"/>
        <dbReference type="ChEBI" id="CHEBI:456216"/>
        <dbReference type="EC" id="2.7.2.2"/>
    </reaction>
</comment>
<sequence>MKKQKVVIALGGNAIQSGDASAEAQQLALENTARQLVGFIEKGIDIIISHGNGPQVGNILLQQKAAHSDKNPQMPLDTCGAMSQGMIGYWMQNAMDKVLKERGIEKNIATIVTRVVVDQKDPAFKNPTKPIGPFYSEEEAKRLMEETGAKFKEDAGRGWRRVVPSPLPVSIKEHSVIQSLVDEGNIVISVGGGGIPVIETENGVKGIEAVIDKDFASQKLAELVNADALIILTAVDHVYVDFNKPTQRKLGEISIGELSSYSQSGHFAAGSMLPKVQAAIQFAQSNPERKTIITSLDFAFEAMEGKAGTVISMQGEKILS</sequence>
<dbReference type="GO" id="GO:0005829">
    <property type="term" value="C:cytosol"/>
    <property type="evidence" value="ECO:0007669"/>
    <property type="project" value="TreeGrafter"/>
</dbReference>
<evidence type="ECO:0000256" key="8">
    <source>
        <dbReference type="NCBIfam" id="TIGR00746"/>
    </source>
</evidence>
<dbReference type="InterPro" id="IPR036393">
    <property type="entry name" value="AceGlu_kinase-like_sf"/>
</dbReference>
<evidence type="ECO:0000256" key="1">
    <source>
        <dbReference type="ARBA" id="ARBA00005118"/>
    </source>
</evidence>
<dbReference type="GO" id="GO:0008804">
    <property type="term" value="F:carbamate kinase activity"/>
    <property type="evidence" value="ECO:0007669"/>
    <property type="project" value="UniProtKB-UniRule"/>
</dbReference>
<dbReference type="RefSeq" id="WP_213371472.1">
    <property type="nucleotide sequence ID" value="NZ_QTKX01000003.1"/>
</dbReference>
<dbReference type="Proteomes" id="UP000761411">
    <property type="component" value="Unassembled WGS sequence"/>
</dbReference>
<gene>
    <name evidence="11" type="primary">arcC</name>
    <name evidence="11" type="ORF">DYI25_17845</name>
</gene>
<dbReference type="AlphaFoldDB" id="A0A944GXR4"/>
<evidence type="ECO:0000256" key="4">
    <source>
        <dbReference type="ARBA" id="ARBA00022503"/>
    </source>
</evidence>
<evidence type="ECO:0000256" key="6">
    <source>
        <dbReference type="ARBA" id="ARBA00022777"/>
    </source>
</evidence>
<dbReference type="SUPFAM" id="SSF53633">
    <property type="entry name" value="Carbamate kinase-like"/>
    <property type="match status" value="1"/>
</dbReference>
<organism evidence="11 12">
    <name type="scientific">Mesobacillus boroniphilus</name>
    <dbReference type="NCBI Taxonomy" id="308892"/>
    <lineage>
        <taxon>Bacteria</taxon>
        <taxon>Bacillati</taxon>
        <taxon>Bacillota</taxon>
        <taxon>Bacilli</taxon>
        <taxon>Bacillales</taxon>
        <taxon>Bacillaceae</taxon>
        <taxon>Mesobacillus</taxon>
    </lineage>
</organism>
<dbReference type="Pfam" id="PF00696">
    <property type="entry name" value="AA_kinase"/>
    <property type="match status" value="1"/>
</dbReference>
<protein>
    <recommendedName>
        <fullName evidence="3 8">Carbamate kinase</fullName>
    </recommendedName>
</protein>
<dbReference type="FunFam" id="3.40.1160.10:FF:000007">
    <property type="entry name" value="Carbamate kinase"/>
    <property type="match status" value="1"/>
</dbReference>
<evidence type="ECO:0000313" key="12">
    <source>
        <dbReference type="Proteomes" id="UP000761411"/>
    </source>
</evidence>
<proteinExistence type="inferred from homology"/>
<dbReference type="PIRSF" id="PIRSF000723">
    <property type="entry name" value="Carbamate_kin"/>
    <property type="match status" value="1"/>
</dbReference>
<dbReference type="PANTHER" id="PTHR30409">
    <property type="entry name" value="CARBAMATE KINASE"/>
    <property type="match status" value="1"/>
</dbReference>
<evidence type="ECO:0000256" key="2">
    <source>
        <dbReference type="ARBA" id="ARBA00011066"/>
    </source>
</evidence>
<name>A0A944GXR4_9BACI</name>
<comment type="caution">
    <text evidence="11">The sequence shown here is derived from an EMBL/GenBank/DDBJ whole genome shotgun (WGS) entry which is preliminary data.</text>
</comment>
<feature type="domain" description="Aspartate/glutamate/uridylate kinase" evidence="10">
    <location>
        <begin position="5"/>
        <end position="293"/>
    </location>
</feature>
<comment type="similarity">
    <text evidence="2 9">Belongs to the carbamate kinase family.</text>
</comment>
<evidence type="ECO:0000256" key="3">
    <source>
        <dbReference type="ARBA" id="ARBA00013070"/>
    </source>
</evidence>
<dbReference type="NCBIfam" id="NF009007">
    <property type="entry name" value="PRK12352.1"/>
    <property type="match status" value="1"/>
</dbReference>
<dbReference type="PANTHER" id="PTHR30409:SF1">
    <property type="entry name" value="CARBAMATE KINASE-RELATED"/>
    <property type="match status" value="1"/>
</dbReference>
<reference evidence="11 12" key="1">
    <citation type="journal article" date="2021" name="Microorganisms">
        <title>Bacterial Dimethylsulfoniopropionate Biosynthesis in the East China Sea.</title>
        <authorList>
            <person name="Liu J."/>
            <person name="Zhang Y."/>
            <person name="Liu J."/>
            <person name="Zhong H."/>
            <person name="Williams B.T."/>
            <person name="Zheng Y."/>
            <person name="Curson A.R.J."/>
            <person name="Sun C."/>
            <person name="Sun H."/>
            <person name="Song D."/>
            <person name="Wagner Mackenzie B."/>
            <person name="Bermejo Martinez A."/>
            <person name="Todd J.D."/>
            <person name="Zhang X.H."/>
        </authorList>
    </citation>
    <scope>NUCLEOTIDE SEQUENCE [LARGE SCALE GENOMIC DNA]</scope>
    <source>
        <strain evidence="11 12">ESS08</strain>
    </source>
</reference>
<evidence type="ECO:0000313" key="11">
    <source>
        <dbReference type="EMBL" id="MBS8266288.1"/>
    </source>
</evidence>
<dbReference type="GO" id="GO:0019546">
    <property type="term" value="P:L-arginine deiminase pathway"/>
    <property type="evidence" value="ECO:0007669"/>
    <property type="project" value="TreeGrafter"/>
</dbReference>
<keyword evidence="4" id="KW-0056">Arginine metabolism</keyword>
<comment type="pathway">
    <text evidence="1">Metabolic intermediate metabolism; carbamoyl phosphate degradation; CO(2) and NH(3) from carbamoyl phosphate: step 1/1.</text>
</comment>
<keyword evidence="5 9" id="KW-0808">Transferase</keyword>
<evidence type="ECO:0000256" key="7">
    <source>
        <dbReference type="ARBA" id="ARBA00048467"/>
    </source>
</evidence>
<dbReference type="EMBL" id="QTKX01000003">
    <property type="protein sequence ID" value="MBS8266288.1"/>
    <property type="molecule type" value="Genomic_DNA"/>
</dbReference>